<keyword evidence="3" id="KW-1185">Reference proteome</keyword>
<protein>
    <submittedName>
        <fullName evidence="2">Uncharacterized protein</fullName>
    </submittedName>
</protein>
<sequence length="95" mass="10267">MTASYGAVTEIITRVPTALGSRRKNVGTREGHSGRRCSYTLSPKHTAQTQTDRTKNSDKVIGQGRANSEQHEAHETGIFNQSSPIPGATPTYPTL</sequence>
<feature type="compositionally biased region" description="Polar residues" evidence="1">
    <location>
        <begin position="39"/>
        <end position="51"/>
    </location>
</feature>
<organism evidence="2 3">
    <name type="scientific">Sphaeroforma arctica JP610</name>
    <dbReference type="NCBI Taxonomy" id="667725"/>
    <lineage>
        <taxon>Eukaryota</taxon>
        <taxon>Ichthyosporea</taxon>
        <taxon>Ichthyophonida</taxon>
        <taxon>Sphaeroforma</taxon>
    </lineage>
</organism>
<dbReference type="AlphaFoldDB" id="A0A0L0G6Y0"/>
<proteinExistence type="predicted"/>
<accession>A0A0L0G6Y0</accession>
<dbReference type="Proteomes" id="UP000054560">
    <property type="component" value="Unassembled WGS sequence"/>
</dbReference>
<dbReference type="EMBL" id="KQ241796">
    <property type="protein sequence ID" value="KNC83988.1"/>
    <property type="molecule type" value="Genomic_DNA"/>
</dbReference>
<dbReference type="RefSeq" id="XP_014157890.1">
    <property type="nucleotide sequence ID" value="XM_014302415.1"/>
</dbReference>
<evidence type="ECO:0000313" key="2">
    <source>
        <dbReference type="EMBL" id="KNC83988.1"/>
    </source>
</evidence>
<gene>
    <name evidence="2" type="ORF">SARC_03776</name>
</gene>
<evidence type="ECO:0000256" key="1">
    <source>
        <dbReference type="SAM" id="MobiDB-lite"/>
    </source>
</evidence>
<feature type="region of interest" description="Disordered" evidence="1">
    <location>
        <begin position="22"/>
        <end position="95"/>
    </location>
</feature>
<reference evidence="2 3" key="1">
    <citation type="submission" date="2011-02" db="EMBL/GenBank/DDBJ databases">
        <title>The Genome Sequence of Sphaeroforma arctica JP610.</title>
        <authorList>
            <consortium name="The Broad Institute Genome Sequencing Platform"/>
            <person name="Russ C."/>
            <person name="Cuomo C."/>
            <person name="Young S.K."/>
            <person name="Zeng Q."/>
            <person name="Gargeya S."/>
            <person name="Alvarado L."/>
            <person name="Berlin A."/>
            <person name="Chapman S.B."/>
            <person name="Chen Z."/>
            <person name="Freedman E."/>
            <person name="Gellesch M."/>
            <person name="Goldberg J."/>
            <person name="Griggs A."/>
            <person name="Gujja S."/>
            <person name="Heilman E."/>
            <person name="Heiman D."/>
            <person name="Howarth C."/>
            <person name="Mehta T."/>
            <person name="Neiman D."/>
            <person name="Pearson M."/>
            <person name="Roberts A."/>
            <person name="Saif S."/>
            <person name="Shea T."/>
            <person name="Shenoy N."/>
            <person name="Sisk P."/>
            <person name="Stolte C."/>
            <person name="Sykes S."/>
            <person name="White J."/>
            <person name="Yandava C."/>
            <person name="Burger G."/>
            <person name="Gray M.W."/>
            <person name="Holland P.W.H."/>
            <person name="King N."/>
            <person name="Lang F.B.F."/>
            <person name="Roger A.J."/>
            <person name="Ruiz-Trillo I."/>
            <person name="Haas B."/>
            <person name="Nusbaum C."/>
            <person name="Birren B."/>
        </authorList>
    </citation>
    <scope>NUCLEOTIDE SEQUENCE [LARGE SCALE GENOMIC DNA]</scope>
    <source>
        <strain evidence="2 3">JP610</strain>
    </source>
</reference>
<name>A0A0L0G6Y0_9EUKA</name>
<evidence type="ECO:0000313" key="3">
    <source>
        <dbReference type="Proteomes" id="UP000054560"/>
    </source>
</evidence>
<dbReference type="GeneID" id="25904280"/>